<protein>
    <submittedName>
        <fullName evidence="8">DNA-binding response OmpR family regulator</fullName>
    </submittedName>
</protein>
<dbReference type="SUPFAM" id="SSF52172">
    <property type="entry name" value="CheY-like"/>
    <property type="match status" value="1"/>
</dbReference>
<dbReference type="InterPro" id="IPR039420">
    <property type="entry name" value="WalR-like"/>
</dbReference>
<dbReference type="SMART" id="SM00862">
    <property type="entry name" value="Trans_reg_C"/>
    <property type="match status" value="1"/>
</dbReference>
<dbReference type="GO" id="GO:0005829">
    <property type="term" value="C:cytosol"/>
    <property type="evidence" value="ECO:0007669"/>
    <property type="project" value="TreeGrafter"/>
</dbReference>
<evidence type="ECO:0000256" key="1">
    <source>
        <dbReference type="ARBA" id="ARBA00022553"/>
    </source>
</evidence>
<dbReference type="Pfam" id="PF00072">
    <property type="entry name" value="Response_reg"/>
    <property type="match status" value="1"/>
</dbReference>
<evidence type="ECO:0000256" key="2">
    <source>
        <dbReference type="ARBA" id="ARBA00023012"/>
    </source>
</evidence>
<dbReference type="CDD" id="cd00383">
    <property type="entry name" value="trans_reg_C"/>
    <property type="match status" value="1"/>
</dbReference>
<dbReference type="Gene3D" id="3.40.50.2300">
    <property type="match status" value="1"/>
</dbReference>
<dbReference type="GO" id="GO:0000976">
    <property type="term" value="F:transcription cis-regulatory region binding"/>
    <property type="evidence" value="ECO:0007669"/>
    <property type="project" value="TreeGrafter"/>
</dbReference>
<feature type="domain" description="OmpR/PhoB-type" evidence="7">
    <location>
        <begin position="132"/>
        <end position="230"/>
    </location>
</feature>
<accession>A0A7W4W5J9</accession>
<dbReference type="GO" id="GO:0000156">
    <property type="term" value="F:phosphorelay response regulator activity"/>
    <property type="evidence" value="ECO:0007669"/>
    <property type="project" value="TreeGrafter"/>
</dbReference>
<dbReference type="Proteomes" id="UP000537130">
    <property type="component" value="Unassembled WGS sequence"/>
</dbReference>
<dbReference type="RefSeq" id="WP_183410601.1">
    <property type="nucleotide sequence ID" value="NZ_JACHWY010000002.1"/>
</dbReference>
<dbReference type="InterPro" id="IPR011006">
    <property type="entry name" value="CheY-like_superfamily"/>
</dbReference>
<keyword evidence="1 4" id="KW-0597">Phosphoprotein</keyword>
<reference evidence="8 9" key="1">
    <citation type="submission" date="2020-08" db="EMBL/GenBank/DDBJ databases">
        <title>Genomic Encyclopedia of Type Strains, Phase III (KMG-III): the genomes of soil and plant-associated and newly described type strains.</title>
        <authorList>
            <person name="Whitman W."/>
        </authorList>
    </citation>
    <scope>NUCLEOTIDE SEQUENCE [LARGE SCALE GENOMIC DNA]</scope>
    <source>
        <strain evidence="8 9">CECT 8654</strain>
    </source>
</reference>
<keyword evidence="2" id="KW-0902">Two-component regulatory system</keyword>
<dbReference type="PANTHER" id="PTHR48111">
    <property type="entry name" value="REGULATOR OF RPOS"/>
    <property type="match status" value="1"/>
</dbReference>
<dbReference type="InterPro" id="IPR001789">
    <property type="entry name" value="Sig_transdc_resp-reg_receiver"/>
</dbReference>
<dbReference type="AlphaFoldDB" id="A0A7W4W5J9"/>
<sequence>MNKTLAQAVLIAVGDEELSHFLESALSEAGFDILIAPSADSAIRLLSHVKPAFILLDSSLPDMGGMRLCKFIRSELNLVAVRIIILSTIDVPSERVLALNVGADDYLLWPFGKSELLDKIMLTPQAQRNEQQHILKAGTIQMVPEQWVVYVSGQPIDLTETEYRILQELMEVEGRVLTREELLEKVWGYKRACSVESRTLDVHMSRLRQKLGGSADSIVTVRNVGYRIKVSPDWLRH</sequence>
<dbReference type="SMART" id="SM00448">
    <property type="entry name" value="REC"/>
    <property type="match status" value="1"/>
</dbReference>
<feature type="DNA-binding region" description="OmpR/PhoB-type" evidence="5">
    <location>
        <begin position="132"/>
        <end position="230"/>
    </location>
</feature>
<gene>
    <name evidence="8" type="ORF">FHR99_002110</name>
</gene>
<feature type="domain" description="Response regulatory" evidence="6">
    <location>
        <begin position="8"/>
        <end position="124"/>
    </location>
</feature>
<dbReference type="GO" id="GO:0032993">
    <property type="term" value="C:protein-DNA complex"/>
    <property type="evidence" value="ECO:0007669"/>
    <property type="project" value="TreeGrafter"/>
</dbReference>
<dbReference type="EMBL" id="JACHWY010000002">
    <property type="protein sequence ID" value="MBB3047844.1"/>
    <property type="molecule type" value="Genomic_DNA"/>
</dbReference>
<proteinExistence type="predicted"/>
<dbReference type="InterPro" id="IPR036388">
    <property type="entry name" value="WH-like_DNA-bd_sf"/>
</dbReference>
<evidence type="ECO:0000313" key="8">
    <source>
        <dbReference type="EMBL" id="MBB3047844.1"/>
    </source>
</evidence>
<dbReference type="PANTHER" id="PTHR48111:SF40">
    <property type="entry name" value="PHOSPHATE REGULON TRANSCRIPTIONAL REGULATORY PROTEIN PHOB"/>
    <property type="match status" value="1"/>
</dbReference>
<dbReference type="GO" id="GO:0006355">
    <property type="term" value="P:regulation of DNA-templated transcription"/>
    <property type="evidence" value="ECO:0007669"/>
    <property type="project" value="InterPro"/>
</dbReference>
<comment type="caution">
    <text evidence="8">The sequence shown here is derived from an EMBL/GenBank/DDBJ whole genome shotgun (WGS) entry which is preliminary data.</text>
</comment>
<dbReference type="Gene3D" id="1.10.10.10">
    <property type="entry name" value="Winged helix-like DNA-binding domain superfamily/Winged helix DNA-binding domain"/>
    <property type="match status" value="1"/>
</dbReference>
<evidence type="ECO:0000259" key="7">
    <source>
        <dbReference type="PROSITE" id="PS51755"/>
    </source>
</evidence>
<evidence type="ECO:0000256" key="4">
    <source>
        <dbReference type="PROSITE-ProRule" id="PRU00169"/>
    </source>
</evidence>
<keyword evidence="3 5" id="KW-0238">DNA-binding</keyword>
<name>A0A7W4W5J9_9GAMM</name>
<evidence type="ECO:0000256" key="5">
    <source>
        <dbReference type="PROSITE-ProRule" id="PRU01091"/>
    </source>
</evidence>
<feature type="modified residue" description="4-aspartylphosphate" evidence="4">
    <location>
        <position position="57"/>
    </location>
</feature>
<dbReference type="InterPro" id="IPR001867">
    <property type="entry name" value="OmpR/PhoB-type_DNA-bd"/>
</dbReference>
<evidence type="ECO:0000256" key="3">
    <source>
        <dbReference type="ARBA" id="ARBA00023125"/>
    </source>
</evidence>
<organism evidence="8 9">
    <name type="scientific">Litorivivens lipolytica</name>
    <dbReference type="NCBI Taxonomy" id="1524264"/>
    <lineage>
        <taxon>Bacteria</taxon>
        <taxon>Pseudomonadati</taxon>
        <taxon>Pseudomonadota</taxon>
        <taxon>Gammaproteobacteria</taxon>
        <taxon>Litorivivens</taxon>
    </lineage>
</organism>
<dbReference type="PROSITE" id="PS51755">
    <property type="entry name" value="OMPR_PHOB"/>
    <property type="match status" value="1"/>
</dbReference>
<dbReference type="PROSITE" id="PS50110">
    <property type="entry name" value="RESPONSE_REGULATORY"/>
    <property type="match status" value="1"/>
</dbReference>
<evidence type="ECO:0000313" key="9">
    <source>
        <dbReference type="Proteomes" id="UP000537130"/>
    </source>
</evidence>
<keyword evidence="9" id="KW-1185">Reference proteome</keyword>
<evidence type="ECO:0000259" key="6">
    <source>
        <dbReference type="PROSITE" id="PS50110"/>
    </source>
</evidence>
<dbReference type="Pfam" id="PF00486">
    <property type="entry name" value="Trans_reg_C"/>
    <property type="match status" value="1"/>
</dbReference>